<dbReference type="AlphaFoldDB" id="A0A179H0A1"/>
<proteinExistence type="predicted"/>
<dbReference type="Proteomes" id="UP000078240">
    <property type="component" value="Unassembled WGS sequence"/>
</dbReference>
<comment type="caution">
    <text evidence="2">The sequence shown here is derived from an EMBL/GenBank/DDBJ whole genome shotgun (WGS) entry which is preliminary data.</text>
</comment>
<protein>
    <submittedName>
        <fullName evidence="2">Uncharacterized protein</fullName>
    </submittedName>
</protein>
<organism evidence="2 3">
    <name type="scientific">Purpureocillium lilacinum</name>
    <name type="common">Paecilomyces lilacinus</name>
    <dbReference type="NCBI Taxonomy" id="33203"/>
    <lineage>
        <taxon>Eukaryota</taxon>
        <taxon>Fungi</taxon>
        <taxon>Dikarya</taxon>
        <taxon>Ascomycota</taxon>
        <taxon>Pezizomycotina</taxon>
        <taxon>Sordariomycetes</taxon>
        <taxon>Hypocreomycetidae</taxon>
        <taxon>Hypocreales</taxon>
        <taxon>Ophiocordycipitaceae</taxon>
        <taxon>Purpureocillium</taxon>
    </lineage>
</organism>
<accession>A0A179H0A1</accession>
<evidence type="ECO:0000313" key="2">
    <source>
        <dbReference type="EMBL" id="OAQ83675.1"/>
    </source>
</evidence>
<name>A0A179H0A1_PURLI</name>
<dbReference type="EMBL" id="LSBH01000002">
    <property type="protein sequence ID" value="OAQ83675.1"/>
    <property type="molecule type" value="Genomic_DNA"/>
</dbReference>
<reference evidence="2 3" key="1">
    <citation type="submission" date="2016-01" db="EMBL/GenBank/DDBJ databases">
        <title>Biosynthesis of antibiotic leucinostatins and their inhibition on Phytophthora in bio-control Purpureocillium lilacinum.</title>
        <authorList>
            <person name="Wang G."/>
            <person name="Liu Z."/>
            <person name="Lin R."/>
            <person name="Li E."/>
            <person name="Mao Z."/>
            <person name="Ling J."/>
            <person name="Yin W."/>
            <person name="Xie B."/>
        </authorList>
    </citation>
    <scope>NUCLEOTIDE SEQUENCE [LARGE SCALE GENOMIC DNA]</scope>
    <source>
        <strain evidence="2">PLBJ-1</strain>
    </source>
</reference>
<evidence type="ECO:0000256" key="1">
    <source>
        <dbReference type="SAM" id="MobiDB-lite"/>
    </source>
</evidence>
<evidence type="ECO:0000313" key="3">
    <source>
        <dbReference type="Proteomes" id="UP000078240"/>
    </source>
</evidence>
<feature type="region of interest" description="Disordered" evidence="1">
    <location>
        <begin position="1"/>
        <end position="23"/>
    </location>
</feature>
<gene>
    <name evidence="2" type="ORF">VFPBJ_02443</name>
</gene>
<sequence>MSFITETRHPPKGVRVRGRETATVPSHSAMRQYEATVLPYNVIMYYVECSTATTRSVGDGCRTGAFDTICPPSDGPGSYS</sequence>